<dbReference type="EMBL" id="CAJVPY010005765">
    <property type="protein sequence ID" value="CAG8649965.1"/>
    <property type="molecule type" value="Genomic_DNA"/>
</dbReference>
<sequence length="58" mass="6703">SLTKTSNNIEMDKNKITELSKRKTTSQYSNNFKKIKNDIEPIFMETVPIVLTTKTIIL</sequence>
<evidence type="ECO:0000313" key="1">
    <source>
        <dbReference type="EMBL" id="CAG8649965.1"/>
    </source>
</evidence>
<name>A0A9N9DVX9_9GLOM</name>
<proteinExistence type="predicted"/>
<feature type="non-terminal residue" evidence="1">
    <location>
        <position position="1"/>
    </location>
</feature>
<keyword evidence="2" id="KW-1185">Reference proteome</keyword>
<comment type="caution">
    <text evidence="1">The sequence shown here is derived from an EMBL/GenBank/DDBJ whole genome shotgun (WGS) entry which is preliminary data.</text>
</comment>
<gene>
    <name evidence="1" type="ORF">DERYTH_LOCUS10128</name>
</gene>
<dbReference type="Proteomes" id="UP000789405">
    <property type="component" value="Unassembled WGS sequence"/>
</dbReference>
<evidence type="ECO:0000313" key="2">
    <source>
        <dbReference type="Proteomes" id="UP000789405"/>
    </source>
</evidence>
<accession>A0A9N9DVX9</accession>
<reference evidence="1" key="1">
    <citation type="submission" date="2021-06" db="EMBL/GenBank/DDBJ databases">
        <authorList>
            <person name="Kallberg Y."/>
            <person name="Tangrot J."/>
            <person name="Rosling A."/>
        </authorList>
    </citation>
    <scope>NUCLEOTIDE SEQUENCE</scope>
    <source>
        <strain evidence="1">MA453B</strain>
    </source>
</reference>
<protein>
    <submittedName>
        <fullName evidence="1">20637_t:CDS:1</fullName>
    </submittedName>
</protein>
<dbReference type="AlphaFoldDB" id="A0A9N9DVX9"/>
<organism evidence="1 2">
    <name type="scientific">Dentiscutata erythropus</name>
    <dbReference type="NCBI Taxonomy" id="1348616"/>
    <lineage>
        <taxon>Eukaryota</taxon>
        <taxon>Fungi</taxon>
        <taxon>Fungi incertae sedis</taxon>
        <taxon>Mucoromycota</taxon>
        <taxon>Glomeromycotina</taxon>
        <taxon>Glomeromycetes</taxon>
        <taxon>Diversisporales</taxon>
        <taxon>Gigasporaceae</taxon>
        <taxon>Dentiscutata</taxon>
    </lineage>
</organism>